<dbReference type="Gene3D" id="2.60.120.260">
    <property type="entry name" value="Galactose-binding domain-like"/>
    <property type="match status" value="1"/>
</dbReference>
<dbReference type="OrthoDB" id="1434826at2"/>
<keyword evidence="1" id="KW-0732">Signal</keyword>
<gene>
    <name evidence="3" type="ORF">BFS30_01160</name>
</gene>
<evidence type="ECO:0000313" key="3">
    <source>
        <dbReference type="EMBL" id="AOM75901.1"/>
    </source>
</evidence>
<dbReference type="AlphaFoldDB" id="A0A1D7QB59"/>
<dbReference type="EMBL" id="CP017141">
    <property type="protein sequence ID" value="AOM75901.1"/>
    <property type="molecule type" value="Genomic_DNA"/>
</dbReference>
<reference evidence="3 4" key="1">
    <citation type="submission" date="2016-08" db="EMBL/GenBank/DDBJ databases">
        <authorList>
            <person name="Seilhamer J.J."/>
        </authorList>
    </citation>
    <scope>NUCLEOTIDE SEQUENCE [LARGE SCALE GENOMIC DNA]</scope>
    <source>
        <strain evidence="3 4">DX4</strain>
    </source>
</reference>
<dbReference type="PROSITE" id="PS51257">
    <property type="entry name" value="PROKAR_LIPOPROTEIN"/>
    <property type="match status" value="1"/>
</dbReference>
<protein>
    <recommendedName>
        <fullName evidence="2">F5/8 type C domain-containing protein</fullName>
    </recommendedName>
</protein>
<dbReference type="InterPro" id="IPR008979">
    <property type="entry name" value="Galactose-bd-like_sf"/>
</dbReference>
<dbReference type="Proteomes" id="UP000094313">
    <property type="component" value="Chromosome"/>
</dbReference>
<evidence type="ECO:0000313" key="4">
    <source>
        <dbReference type="Proteomes" id="UP000094313"/>
    </source>
</evidence>
<evidence type="ECO:0000259" key="2">
    <source>
        <dbReference type="PROSITE" id="PS50022"/>
    </source>
</evidence>
<feature type="chain" id="PRO_5009098332" description="F5/8 type C domain-containing protein" evidence="1">
    <location>
        <begin position="18"/>
        <end position="523"/>
    </location>
</feature>
<dbReference type="KEGG" id="psty:BFS30_01160"/>
<feature type="signal peptide" evidence="1">
    <location>
        <begin position="1"/>
        <end position="17"/>
    </location>
</feature>
<proteinExistence type="predicted"/>
<sequence>MKKNACLLLLVAAFLFACKKSDVPGVPAEEVPTDTGYHYKSDYAYNLNVVYFIASDKTANDDYHRRISEVMLQGQEFYGKWMKHWGFGDKSFGLLKDVAKKRIKIIEIKGKLSQSNYSYDSGSGNVLKEINEYFAAHPAEKTSDHTLIIMCVKDIQADKAPFYGLGRNCFALDYPGMDIKDLGAGGTAGSEATGWIGGLMHELGHGINLPHNGGQKSENTQFGTSLMGAGNSTYGKAPTYLTKADCAILNNNQVFSKVTRSDWYTSFSPVITRLNAKYEGGNIVVSGRFSGGGGVNYINFYNDGNKNGIGGNKDYDAVPWSTQKIGLDSFYVSMPFSEFTNTEDYPYELRIMFCNQNGSLVTAPYPYEIKNGQPLVDFGDKNEYNKTNWQVIDFSSEETVAEDGKVANILDKNNTTAWVTRWNTNAPTFPHHFVVNMEQSLVADGFTFTQRGGSSKIKDMQILTSTDNISWTALGNYVLKDVGGPQFIYLPAPKTFKYFKVIVTSATDGRQYASLAEVGVFKN</sequence>
<feature type="domain" description="F5/8 type C" evidence="2">
    <location>
        <begin position="373"/>
        <end position="520"/>
    </location>
</feature>
<dbReference type="SUPFAM" id="SSF49785">
    <property type="entry name" value="Galactose-binding domain-like"/>
    <property type="match status" value="1"/>
</dbReference>
<organism evidence="3 4">
    <name type="scientific">Pedobacter steynii</name>
    <dbReference type="NCBI Taxonomy" id="430522"/>
    <lineage>
        <taxon>Bacteria</taxon>
        <taxon>Pseudomonadati</taxon>
        <taxon>Bacteroidota</taxon>
        <taxon>Sphingobacteriia</taxon>
        <taxon>Sphingobacteriales</taxon>
        <taxon>Sphingobacteriaceae</taxon>
        <taxon>Pedobacter</taxon>
    </lineage>
</organism>
<evidence type="ECO:0000256" key="1">
    <source>
        <dbReference type="SAM" id="SignalP"/>
    </source>
</evidence>
<dbReference type="PROSITE" id="PS50022">
    <property type="entry name" value="FA58C_3"/>
    <property type="match status" value="1"/>
</dbReference>
<keyword evidence="4" id="KW-1185">Reference proteome</keyword>
<name>A0A1D7QB59_9SPHI</name>
<dbReference type="SUPFAM" id="SSF55486">
    <property type="entry name" value="Metalloproteases ('zincins'), catalytic domain"/>
    <property type="match status" value="1"/>
</dbReference>
<dbReference type="Pfam" id="PF00754">
    <property type="entry name" value="F5_F8_type_C"/>
    <property type="match status" value="1"/>
</dbReference>
<accession>A0A1D7QB59</accession>
<dbReference type="InterPro" id="IPR000421">
    <property type="entry name" value="FA58C"/>
</dbReference>
<dbReference type="RefSeq" id="WP_069377598.1">
    <property type="nucleotide sequence ID" value="NZ_CP017141.1"/>
</dbReference>